<evidence type="ECO:0000313" key="7">
    <source>
        <dbReference type="Proteomes" id="UP001151478"/>
    </source>
</evidence>
<dbReference type="InterPro" id="IPR013325">
    <property type="entry name" value="RNA_pol_sigma_r2"/>
</dbReference>
<reference evidence="6" key="1">
    <citation type="submission" date="2023-02" db="EMBL/GenBank/DDBJ databases">
        <title>Polaribacter ponticola sp. nov., isolated from seawater.</title>
        <authorList>
            <person name="Baek J.H."/>
            <person name="Kim J.M."/>
            <person name="Choi D.G."/>
            <person name="Jeon C.O."/>
        </authorList>
    </citation>
    <scope>NUCLEOTIDE SEQUENCE</scope>
    <source>
        <strain evidence="6">MSW5</strain>
    </source>
</reference>
<comment type="similarity">
    <text evidence="1">Belongs to the sigma-70 factor family. ECF subfamily.</text>
</comment>
<keyword evidence="4" id="KW-0804">Transcription</keyword>
<evidence type="ECO:0000256" key="3">
    <source>
        <dbReference type="ARBA" id="ARBA00023082"/>
    </source>
</evidence>
<evidence type="ECO:0000256" key="2">
    <source>
        <dbReference type="ARBA" id="ARBA00023015"/>
    </source>
</evidence>
<dbReference type="InterPro" id="IPR013324">
    <property type="entry name" value="RNA_pol_sigma_r3/r4-like"/>
</dbReference>
<gene>
    <name evidence="6" type="ORF">N5A56_013735</name>
</gene>
<dbReference type="InterPro" id="IPR036388">
    <property type="entry name" value="WH-like_DNA-bd_sf"/>
</dbReference>
<dbReference type="SUPFAM" id="SSF88659">
    <property type="entry name" value="Sigma3 and sigma4 domains of RNA polymerase sigma factors"/>
    <property type="match status" value="1"/>
</dbReference>
<sequence length="183" mass="21403">MNKQQLILLLKSSDNKTLEKIYLDNRDSFINFARKFNLSDNDIVDVYQDAIIVLQEKAIEGKLENLKCSISTYLFGIGKYMLFEKARKNNKTVSNFPLENEAYNYKKIADDFIDEEPNEFQVLLQKGFTSLGKKCKEVLTLFYYRGFTIDEIAKKLNYNNKNVVKSHKSRCIKKLKENINIKS</sequence>
<dbReference type="InterPro" id="IPR039425">
    <property type="entry name" value="RNA_pol_sigma-70-like"/>
</dbReference>
<evidence type="ECO:0000256" key="4">
    <source>
        <dbReference type="ARBA" id="ARBA00023163"/>
    </source>
</evidence>
<keyword evidence="2" id="KW-0805">Transcription regulation</keyword>
<feature type="domain" description="RNA polymerase sigma-70 region 4" evidence="5">
    <location>
        <begin position="134"/>
        <end position="177"/>
    </location>
</feature>
<dbReference type="InterPro" id="IPR014284">
    <property type="entry name" value="RNA_pol_sigma-70_dom"/>
</dbReference>
<dbReference type="InterPro" id="IPR007630">
    <property type="entry name" value="RNA_pol_sigma70_r4"/>
</dbReference>
<dbReference type="Pfam" id="PF04545">
    <property type="entry name" value="Sigma70_r4"/>
    <property type="match status" value="1"/>
</dbReference>
<dbReference type="NCBIfam" id="TIGR02937">
    <property type="entry name" value="sigma70-ECF"/>
    <property type="match status" value="1"/>
</dbReference>
<dbReference type="Proteomes" id="UP001151478">
    <property type="component" value="Unassembled WGS sequence"/>
</dbReference>
<dbReference type="RefSeq" id="WP_265725960.1">
    <property type="nucleotide sequence ID" value="NZ_JAOSLC020000003.1"/>
</dbReference>
<comment type="caution">
    <text evidence="6">The sequence shown here is derived from an EMBL/GenBank/DDBJ whole genome shotgun (WGS) entry which is preliminary data.</text>
</comment>
<dbReference type="Gene3D" id="1.10.1740.10">
    <property type="match status" value="1"/>
</dbReference>
<dbReference type="PANTHER" id="PTHR43133">
    <property type="entry name" value="RNA POLYMERASE ECF-TYPE SIGMA FACTO"/>
    <property type="match status" value="1"/>
</dbReference>
<dbReference type="SUPFAM" id="SSF88946">
    <property type="entry name" value="Sigma2 domain of RNA polymerase sigma factors"/>
    <property type="match status" value="1"/>
</dbReference>
<dbReference type="PANTHER" id="PTHR43133:SF46">
    <property type="entry name" value="RNA POLYMERASE SIGMA-70 FACTOR ECF SUBFAMILY"/>
    <property type="match status" value="1"/>
</dbReference>
<dbReference type="EMBL" id="JAOSLC020000003">
    <property type="protein sequence ID" value="MDD7915409.1"/>
    <property type="molecule type" value="Genomic_DNA"/>
</dbReference>
<keyword evidence="3" id="KW-0731">Sigma factor</keyword>
<proteinExistence type="inferred from homology"/>
<keyword evidence="7" id="KW-1185">Reference proteome</keyword>
<accession>A0ABT5SC66</accession>
<name>A0ABT5SC66_9FLAO</name>
<evidence type="ECO:0000313" key="6">
    <source>
        <dbReference type="EMBL" id="MDD7915409.1"/>
    </source>
</evidence>
<evidence type="ECO:0000259" key="5">
    <source>
        <dbReference type="Pfam" id="PF04545"/>
    </source>
</evidence>
<organism evidence="6 7">
    <name type="scientific">Polaribacter ponticola</name>
    <dbReference type="NCBI Taxonomy" id="2978475"/>
    <lineage>
        <taxon>Bacteria</taxon>
        <taxon>Pseudomonadati</taxon>
        <taxon>Bacteroidota</taxon>
        <taxon>Flavobacteriia</taxon>
        <taxon>Flavobacteriales</taxon>
        <taxon>Flavobacteriaceae</taxon>
    </lineage>
</organism>
<protein>
    <submittedName>
        <fullName evidence="6">Sigma-70 family RNA polymerase sigma factor</fullName>
    </submittedName>
</protein>
<dbReference type="Gene3D" id="1.10.10.10">
    <property type="entry name" value="Winged helix-like DNA-binding domain superfamily/Winged helix DNA-binding domain"/>
    <property type="match status" value="1"/>
</dbReference>
<evidence type="ECO:0000256" key="1">
    <source>
        <dbReference type="ARBA" id="ARBA00010641"/>
    </source>
</evidence>